<sequence length="81" mass="9098">MWRVWDHPRRLDLLFDITSCSSFQKIVQEVAGVGDKAGKTATRVAFMKVPSKCGLLDGVFLLPSQMLDKSRSVLVNSQHHI</sequence>
<proteinExistence type="predicted"/>
<keyword evidence="2" id="KW-1185">Reference proteome</keyword>
<dbReference type="EMBL" id="QEAN01000254">
    <property type="protein sequence ID" value="TPX41846.1"/>
    <property type="molecule type" value="Genomic_DNA"/>
</dbReference>
<dbReference type="AlphaFoldDB" id="A0A507CRR0"/>
<reference evidence="1 2" key="1">
    <citation type="journal article" date="2019" name="Sci. Rep.">
        <title>Comparative genomics of chytrid fungi reveal insights into the obligate biotrophic and pathogenic lifestyle of Synchytrium endobioticum.</title>
        <authorList>
            <person name="van de Vossenberg B.T.L.H."/>
            <person name="Warris S."/>
            <person name="Nguyen H.D.T."/>
            <person name="van Gent-Pelzer M.P.E."/>
            <person name="Joly D.L."/>
            <person name="van de Geest H.C."/>
            <person name="Bonants P.J.M."/>
            <person name="Smith D.S."/>
            <person name="Levesque C.A."/>
            <person name="van der Lee T.A.J."/>
        </authorList>
    </citation>
    <scope>NUCLEOTIDE SEQUENCE [LARGE SCALE GENOMIC DNA]</scope>
    <source>
        <strain evidence="1 2">MB42</strain>
    </source>
</reference>
<evidence type="ECO:0000313" key="2">
    <source>
        <dbReference type="Proteomes" id="UP000317494"/>
    </source>
</evidence>
<dbReference type="Proteomes" id="UP000317494">
    <property type="component" value="Unassembled WGS sequence"/>
</dbReference>
<accession>A0A507CRR0</accession>
<dbReference type="VEuPathDB" id="FungiDB:SeMB42_g05380"/>
<evidence type="ECO:0000313" key="1">
    <source>
        <dbReference type="EMBL" id="TPX41846.1"/>
    </source>
</evidence>
<gene>
    <name evidence="1" type="ORF">SeMB42_g05380</name>
</gene>
<name>A0A507CRR0_9FUNG</name>
<comment type="caution">
    <text evidence="1">The sequence shown here is derived from an EMBL/GenBank/DDBJ whole genome shotgun (WGS) entry which is preliminary data.</text>
</comment>
<protein>
    <submittedName>
        <fullName evidence="1">Uncharacterized protein</fullName>
    </submittedName>
</protein>
<organism evidence="1 2">
    <name type="scientific">Synchytrium endobioticum</name>
    <dbReference type="NCBI Taxonomy" id="286115"/>
    <lineage>
        <taxon>Eukaryota</taxon>
        <taxon>Fungi</taxon>
        <taxon>Fungi incertae sedis</taxon>
        <taxon>Chytridiomycota</taxon>
        <taxon>Chytridiomycota incertae sedis</taxon>
        <taxon>Chytridiomycetes</taxon>
        <taxon>Synchytriales</taxon>
        <taxon>Synchytriaceae</taxon>
        <taxon>Synchytrium</taxon>
    </lineage>
</organism>